<feature type="region of interest" description="Disordered" evidence="2">
    <location>
        <begin position="286"/>
        <end position="318"/>
    </location>
</feature>
<dbReference type="Pfam" id="PF19012">
    <property type="entry name" value="DUF5741"/>
    <property type="match status" value="1"/>
</dbReference>
<protein>
    <recommendedName>
        <fullName evidence="3">DUF5741 domain-containing protein</fullName>
    </recommendedName>
</protein>
<organism evidence="4 5">
    <name type="scientific">Calicophoron daubneyi</name>
    <name type="common">Rumen fluke</name>
    <name type="synonym">Paramphistomum daubneyi</name>
    <dbReference type="NCBI Taxonomy" id="300641"/>
    <lineage>
        <taxon>Eukaryota</taxon>
        <taxon>Metazoa</taxon>
        <taxon>Spiralia</taxon>
        <taxon>Lophotrochozoa</taxon>
        <taxon>Platyhelminthes</taxon>
        <taxon>Trematoda</taxon>
        <taxon>Digenea</taxon>
        <taxon>Plagiorchiida</taxon>
        <taxon>Pronocephalata</taxon>
        <taxon>Paramphistomoidea</taxon>
        <taxon>Paramphistomidae</taxon>
        <taxon>Calicophoron</taxon>
    </lineage>
</organism>
<reference evidence="4" key="1">
    <citation type="submission" date="2024-06" db="EMBL/GenBank/DDBJ databases">
        <authorList>
            <person name="Liu X."/>
            <person name="Lenzi L."/>
            <person name="Haldenby T S."/>
            <person name="Uol C."/>
        </authorList>
    </citation>
    <scope>NUCLEOTIDE SEQUENCE</scope>
</reference>
<keyword evidence="1" id="KW-0175">Coiled coil</keyword>
<proteinExistence type="predicted"/>
<feature type="compositionally biased region" description="Basic and acidic residues" evidence="2">
    <location>
        <begin position="2056"/>
        <end position="2074"/>
    </location>
</feature>
<feature type="coiled-coil region" evidence="1">
    <location>
        <begin position="1755"/>
        <end position="1792"/>
    </location>
</feature>
<evidence type="ECO:0000259" key="3">
    <source>
        <dbReference type="Pfam" id="PF19012"/>
    </source>
</evidence>
<name>A0AAV2T6K3_CALDB</name>
<feature type="coiled-coil region" evidence="1">
    <location>
        <begin position="1552"/>
        <end position="1579"/>
    </location>
</feature>
<feature type="coiled-coil region" evidence="1">
    <location>
        <begin position="1122"/>
        <end position="1193"/>
    </location>
</feature>
<accession>A0AAV2T6K3</accession>
<dbReference type="Proteomes" id="UP001497525">
    <property type="component" value="Unassembled WGS sequence"/>
</dbReference>
<feature type="coiled-coil region" evidence="1">
    <location>
        <begin position="1397"/>
        <end position="1489"/>
    </location>
</feature>
<feature type="domain" description="DUF5741" evidence="3">
    <location>
        <begin position="1719"/>
        <end position="1790"/>
    </location>
</feature>
<gene>
    <name evidence="4" type="ORF">CDAUBV1_LOCUS6391</name>
</gene>
<evidence type="ECO:0000313" key="5">
    <source>
        <dbReference type="Proteomes" id="UP001497525"/>
    </source>
</evidence>
<feature type="coiled-coil region" evidence="1">
    <location>
        <begin position="86"/>
        <end position="127"/>
    </location>
</feature>
<dbReference type="GO" id="GO:0032982">
    <property type="term" value="C:myosin filament"/>
    <property type="evidence" value="ECO:0007669"/>
    <property type="project" value="TreeGrafter"/>
</dbReference>
<dbReference type="GO" id="GO:0016460">
    <property type="term" value="C:myosin II complex"/>
    <property type="evidence" value="ECO:0007669"/>
    <property type="project" value="TreeGrafter"/>
</dbReference>
<comment type="caution">
    <text evidence="4">The sequence shown here is derived from an EMBL/GenBank/DDBJ whole genome shotgun (WGS) entry which is preliminary data.</text>
</comment>
<dbReference type="GO" id="GO:0005737">
    <property type="term" value="C:cytoplasm"/>
    <property type="evidence" value="ECO:0007669"/>
    <property type="project" value="TreeGrafter"/>
</dbReference>
<evidence type="ECO:0000256" key="1">
    <source>
        <dbReference type="SAM" id="Coils"/>
    </source>
</evidence>
<dbReference type="EMBL" id="CAXLJL010000156">
    <property type="protein sequence ID" value="CAL5133107.1"/>
    <property type="molecule type" value="Genomic_DNA"/>
</dbReference>
<feature type="region of interest" description="Disordered" evidence="2">
    <location>
        <begin position="2044"/>
        <end position="2074"/>
    </location>
</feature>
<evidence type="ECO:0000256" key="2">
    <source>
        <dbReference type="SAM" id="MobiDB-lite"/>
    </source>
</evidence>
<dbReference type="InterPro" id="IPR043979">
    <property type="entry name" value="DUF5741"/>
</dbReference>
<feature type="coiled-coil region" evidence="1">
    <location>
        <begin position="413"/>
        <end position="447"/>
    </location>
</feature>
<feature type="compositionally biased region" description="Basic and acidic residues" evidence="2">
    <location>
        <begin position="641"/>
        <end position="650"/>
    </location>
</feature>
<dbReference type="GO" id="GO:0051015">
    <property type="term" value="F:actin filament binding"/>
    <property type="evidence" value="ECO:0007669"/>
    <property type="project" value="TreeGrafter"/>
</dbReference>
<dbReference type="PANTHER" id="PTHR45615:SF40">
    <property type="entry name" value="MYOSIN HEAVY CHAIN, NON-MUSCLE"/>
    <property type="match status" value="1"/>
</dbReference>
<evidence type="ECO:0000313" key="4">
    <source>
        <dbReference type="EMBL" id="CAL5133107.1"/>
    </source>
</evidence>
<feature type="compositionally biased region" description="Polar residues" evidence="2">
    <location>
        <begin position="1700"/>
        <end position="1717"/>
    </location>
</feature>
<feature type="coiled-coil region" evidence="1">
    <location>
        <begin position="1606"/>
        <end position="1633"/>
    </location>
</feature>
<feature type="region of interest" description="Disordered" evidence="2">
    <location>
        <begin position="629"/>
        <end position="650"/>
    </location>
</feature>
<feature type="coiled-coil region" evidence="1">
    <location>
        <begin position="353"/>
        <end position="380"/>
    </location>
</feature>
<feature type="compositionally biased region" description="Polar residues" evidence="2">
    <location>
        <begin position="302"/>
        <end position="318"/>
    </location>
</feature>
<feature type="region of interest" description="Disordered" evidence="2">
    <location>
        <begin position="1687"/>
        <end position="1717"/>
    </location>
</feature>
<dbReference type="PANTHER" id="PTHR45615">
    <property type="entry name" value="MYOSIN HEAVY CHAIN, NON-MUSCLE"/>
    <property type="match status" value="1"/>
</dbReference>
<feature type="coiled-coil region" evidence="1">
    <location>
        <begin position="157"/>
        <end position="212"/>
    </location>
</feature>
<sequence>MESTSESFEGNEFRTTGAISAEDNISKGHVRSNEEAMAALRRENFRLSLMCYNLTKAYKRSANPHDVDSSLLYSVEAENLSLKEALKAKQELLSAASKMIDALKEENDSFEEQIKELTSRIEANELEWREKYDILAAELERSKQVIRKQESHLLTQENEAARQNNTLQNRISELQQEVDASQAELKRKQLEISVFQSEADRLRAALEQVNSEQPFNDSELVLDQVSRDLRASCECRVQEVAAVVHMLVKQITDAGLVPVANISPGLLCDQADHDIVSRAPLAEIKSSNESPRSVSLEKDTRSASPQLNPSEFESTNTSSSVAYLSQRLNAARRLILDLGNEKLKQDKLLSQMRLAHENEISALKENCRSMELQLQKQKQTHGEELARRDSEIQRLHQRVAELLHELDGLMIIRERMLSDLDDGRKRIERMQQEQLDLRTQLTKLSATGLISPITIDPLPYYGGSESSVIDVHTNDLLNCTPASDCLTPDLRDPRSLSGLRNLYDLVHGLKLQLDNVRFTQHSFVDMINRSLSTAGLDGSFNISPTKRLPPAHSKSIQASFSFAVLPEESGLENQNIPPVPNGVEVSSANATYGGVDTLGENMHSCFSEKSDAKNDADKSIGLNQTVAELRSYPPSPPSRGRSVDAKKPSKDVLGAKYSRLQLPRLKRLMQLHSNSLREEVNHRAEVPVSLPQTHSASFTAVEDGDGPEKVNWRIKSGSASVGDLTMMEWQSKDVFERLMRATAKLRDVLEECAEVSAELWNGDASQCFSFLMSNELERTHLDGKVGKEADEAGCTTGARSEMQISEPQCQSELPVQLVQNHSVRFDGPDLSLRDLAFTPSSAEASLSQLYGSAWKTSEVRRPGQCGKQRPREPSVVAKRQCPSDKAGILLRRFVTLLTEAMLRMREAICSTETSDNLSTSETFEMNKISASSWLISWVDSASHWFSSYVDSMTPWGATLASEVEIIDAENVESLLECLERVFSEHITDLVEDVRKRFLLVDTKLKKSEEQQKTLDSKIAEMGISLKQITAEKCDLQAKVDALRRFEHSSDDFHSPAHELHETNQKGAMQITPYQTSDKSGTSSPEESVAVMSGVQKEHEEISKMIESCGLYFPEGSTVKTIITTLLREYTQAKNKTTDLQEQSEILRNQLDESVPQADHQRALDRVRTLEISLEQNDEVIESLKEQAACAIEEFRTLHISPASSDLNGYIDAVVEELTISRKTIEHLEHDKQEAHALLDASVPKDCYDEIAKLLESSRLELNETHGSLKKLQLELDDISNCLCHVVDVSSNQSLHETVDLVVSEMLEQRSLVEKMDSDHQAFILFLESISNDPLPDTFEECLNVLKAFIFDHQAEVEHLTADRDQILTLLENSGLGAQNDGPLVDRLQSAISVFQERDQKLCELESVHEQLKEALQNSVPTVEYNEVKSVLASKLDELSAAKENLFEAMDKVNRLTTTTISTEKHTEILSVIRDELRAKSSECEQLESERQVVISLLDNVSSDPSCENLLDRLRAFVGAYVSAKNALTATEDNYRTTFSEFQSTKEQLCSLQTELRELVENHEIELARVREDMTNKQKIDLEEKSREHALNMEALSGELEKYRTEQQKLIPKVDELQAELDKANEEIRKLRSSLTAQTEYAEAANEAAAAHEQHAKALASHLDSLKLEHGKCPTRLDLVDAQTSPVRISFTPGSPLGHNNGPSTAPPTSKQDGRTSSARLKKYEELKTVAFEIKEKLIQRTNQLEASFAETARLRSVIRQNKEQASRAVEEVENLRSQAIRKNKRILELEAELSKLKGSHLASRSIDARSASGQSAVRLTSDLENPRAHGLSETIGQISSLIGSATNSLLECPITPVASSAIQPDSPPDLDSVGSDLCFTHNISGSTFGKPVTQISECSEADASVACSVLERALAEVARLRSGIQLDKANVNNVIRELEKQRGESMRKIWSRVSHYFDEMDKICSDVVSRWPNRTCEPVFPRPVTIDELKALVVRSLGLVQGVRRRVNAFFKALEISGDITAQKVESDLSIIASLLSMDKPLNEKSSADCSLPSSTEDKENRSPADRSTEKQKRLLRRAEAYRRRYHELARGLDNMAKDLTETTDVLLATRANLERNAGLSTLPHTPKS</sequence>
<dbReference type="GO" id="GO:0000146">
    <property type="term" value="F:microfilament motor activity"/>
    <property type="evidence" value="ECO:0007669"/>
    <property type="project" value="TreeGrafter"/>
</dbReference>